<dbReference type="SUPFAM" id="SSF52540">
    <property type="entry name" value="P-loop containing nucleoside triphosphate hydrolases"/>
    <property type="match status" value="1"/>
</dbReference>
<gene>
    <name evidence="2" type="ORF">O6P43_016999</name>
</gene>
<dbReference type="Pfam" id="PF00931">
    <property type="entry name" value="NB-ARC"/>
    <property type="match status" value="1"/>
</dbReference>
<dbReference type="InterPro" id="IPR027417">
    <property type="entry name" value="P-loop_NTPase"/>
</dbReference>
<sequence length="381" mass="43723">METKKNKRKGFNWRRAISASGNLFQFHKNYNNRQFKSQSTIGVKSEKESESRRRYQVGLKSRVHHVTDILHTEPLKSNHDVFMLVICGEEGIGKTTIATVVYRELLCRFESGSFIANVKEIGKNTNGIVRLQQKLLSDICNGREIQIDNVENGKSIIDKTLSRRKVFVVLDDVDAFDQLNALCGSVSWFGKGSRIIITTNHEGLLNGDWRNEGWLNKNWVTSEYIVRKLDVTESLELLSWYAFKEEYPEEDFEELLRAAVDLCKGLPLALEVLGSYLFGRKIAEWESALEILLNDRGLDIMNLLKVGFYGCDDMVKYIFLNICDSYIGKDRDNTVKQLEEIGFSAEIGIDVLEQRCLLSMDMENKFMMHWFASNNGKPNIS</sequence>
<proteinExistence type="predicted"/>
<evidence type="ECO:0000313" key="3">
    <source>
        <dbReference type="Proteomes" id="UP001163823"/>
    </source>
</evidence>
<keyword evidence="3" id="KW-1185">Reference proteome</keyword>
<dbReference type="GO" id="GO:0006952">
    <property type="term" value="P:defense response"/>
    <property type="evidence" value="ECO:0007669"/>
    <property type="project" value="InterPro"/>
</dbReference>
<dbReference type="Gene3D" id="1.10.8.430">
    <property type="entry name" value="Helical domain of apoptotic protease-activating factors"/>
    <property type="match status" value="1"/>
</dbReference>
<dbReference type="PANTHER" id="PTHR11017:SF271">
    <property type="entry name" value="DISEASE RESISTANCE PROTEIN (TIR-NBS-LRR CLASS) FAMILY"/>
    <property type="match status" value="1"/>
</dbReference>
<dbReference type="AlphaFoldDB" id="A0AAD7PNW5"/>
<dbReference type="GO" id="GO:0043531">
    <property type="term" value="F:ADP binding"/>
    <property type="evidence" value="ECO:0007669"/>
    <property type="project" value="InterPro"/>
</dbReference>
<feature type="domain" description="NB-ARC" evidence="1">
    <location>
        <begin position="75"/>
        <end position="204"/>
    </location>
</feature>
<name>A0AAD7PNW5_QUISA</name>
<dbReference type="InterPro" id="IPR002182">
    <property type="entry name" value="NB-ARC"/>
</dbReference>
<protein>
    <submittedName>
        <fullName evidence="2">Disease resistance protein (TIR-NBS-LRR class)</fullName>
    </submittedName>
</protein>
<evidence type="ECO:0000259" key="1">
    <source>
        <dbReference type="Pfam" id="PF00931"/>
    </source>
</evidence>
<dbReference type="InterPro" id="IPR042197">
    <property type="entry name" value="Apaf_helical"/>
</dbReference>
<reference evidence="2" key="1">
    <citation type="journal article" date="2023" name="Science">
        <title>Elucidation of the pathway for biosynthesis of saponin adjuvants from the soapbark tree.</title>
        <authorList>
            <person name="Reed J."/>
            <person name="Orme A."/>
            <person name="El-Demerdash A."/>
            <person name="Owen C."/>
            <person name="Martin L.B.B."/>
            <person name="Misra R.C."/>
            <person name="Kikuchi S."/>
            <person name="Rejzek M."/>
            <person name="Martin A.C."/>
            <person name="Harkess A."/>
            <person name="Leebens-Mack J."/>
            <person name="Louveau T."/>
            <person name="Stephenson M.J."/>
            <person name="Osbourn A."/>
        </authorList>
    </citation>
    <scope>NUCLEOTIDE SEQUENCE</scope>
    <source>
        <strain evidence="2">S10</strain>
    </source>
</reference>
<comment type="caution">
    <text evidence="2">The sequence shown here is derived from an EMBL/GenBank/DDBJ whole genome shotgun (WGS) entry which is preliminary data.</text>
</comment>
<dbReference type="InterPro" id="IPR044974">
    <property type="entry name" value="Disease_R_plants"/>
</dbReference>
<accession>A0AAD7PNW5</accession>
<dbReference type="PANTHER" id="PTHR11017">
    <property type="entry name" value="LEUCINE-RICH REPEAT-CONTAINING PROTEIN"/>
    <property type="match status" value="1"/>
</dbReference>
<dbReference type="KEGG" id="qsa:O6P43_016999"/>
<dbReference type="Proteomes" id="UP001163823">
    <property type="component" value="Chromosome 7"/>
</dbReference>
<organism evidence="2 3">
    <name type="scientific">Quillaja saponaria</name>
    <name type="common">Soap bark tree</name>
    <dbReference type="NCBI Taxonomy" id="32244"/>
    <lineage>
        <taxon>Eukaryota</taxon>
        <taxon>Viridiplantae</taxon>
        <taxon>Streptophyta</taxon>
        <taxon>Embryophyta</taxon>
        <taxon>Tracheophyta</taxon>
        <taxon>Spermatophyta</taxon>
        <taxon>Magnoliopsida</taxon>
        <taxon>eudicotyledons</taxon>
        <taxon>Gunneridae</taxon>
        <taxon>Pentapetalae</taxon>
        <taxon>rosids</taxon>
        <taxon>fabids</taxon>
        <taxon>Fabales</taxon>
        <taxon>Quillajaceae</taxon>
        <taxon>Quillaja</taxon>
    </lineage>
</organism>
<evidence type="ECO:0000313" key="2">
    <source>
        <dbReference type="EMBL" id="KAJ7961679.1"/>
    </source>
</evidence>
<dbReference type="EMBL" id="JARAOO010000007">
    <property type="protein sequence ID" value="KAJ7961679.1"/>
    <property type="molecule type" value="Genomic_DNA"/>
</dbReference>
<dbReference type="PRINTS" id="PR00364">
    <property type="entry name" value="DISEASERSIST"/>
</dbReference>
<dbReference type="Gene3D" id="3.40.50.300">
    <property type="entry name" value="P-loop containing nucleotide triphosphate hydrolases"/>
    <property type="match status" value="1"/>
</dbReference>